<dbReference type="Proteomes" id="UP000708208">
    <property type="component" value="Unassembled WGS sequence"/>
</dbReference>
<keyword evidence="1" id="KW-1133">Transmembrane helix</keyword>
<sequence>DLGLGAGLTALVLLIWAIWIKFSKRNKSIVPVKKTRRGIVDSAESVKQTSAERLSYLLGAE</sequence>
<organism evidence="2 3">
    <name type="scientific">Allacma fusca</name>
    <dbReference type="NCBI Taxonomy" id="39272"/>
    <lineage>
        <taxon>Eukaryota</taxon>
        <taxon>Metazoa</taxon>
        <taxon>Ecdysozoa</taxon>
        <taxon>Arthropoda</taxon>
        <taxon>Hexapoda</taxon>
        <taxon>Collembola</taxon>
        <taxon>Symphypleona</taxon>
        <taxon>Sminthuridae</taxon>
        <taxon>Allacma</taxon>
    </lineage>
</organism>
<keyword evidence="1" id="KW-0812">Transmembrane</keyword>
<name>A0A8J2JBI9_9HEXA</name>
<reference evidence="2" key="1">
    <citation type="submission" date="2021-06" db="EMBL/GenBank/DDBJ databases">
        <authorList>
            <person name="Hodson N. C."/>
            <person name="Mongue J. A."/>
            <person name="Jaron S. K."/>
        </authorList>
    </citation>
    <scope>NUCLEOTIDE SEQUENCE</scope>
</reference>
<gene>
    <name evidence="2" type="ORF">AFUS01_LOCUS4303</name>
</gene>
<feature type="non-terminal residue" evidence="2">
    <location>
        <position position="1"/>
    </location>
</feature>
<comment type="caution">
    <text evidence="2">The sequence shown here is derived from an EMBL/GenBank/DDBJ whole genome shotgun (WGS) entry which is preliminary data.</text>
</comment>
<evidence type="ECO:0000313" key="3">
    <source>
        <dbReference type="Proteomes" id="UP000708208"/>
    </source>
</evidence>
<dbReference type="AlphaFoldDB" id="A0A8J2JBI9"/>
<dbReference type="EMBL" id="CAJVCH010026744">
    <property type="protein sequence ID" value="CAG7701062.1"/>
    <property type="molecule type" value="Genomic_DNA"/>
</dbReference>
<protein>
    <submittedName>
        <fullName evidence="2">Uncharacterized protein</fullName>
    </submittedName>
</protein>
<keyword evidence="3" id="KW-1185">Reference proteome</keyword>
<evidence type="ECO:0000313" key="2">
    <source>
        <dbReference type="EMBL" id="CAG7701062.1"/>
    </source>
</evidence>
<keyword evidence="1" id="KW-0472">Membrane</keyword>
<proteinExistence type="predicted"/>
<accession>A0A8J2JBI9</accession>
<evidence type="ECO:0000256" key="1">
    <source>
        <dbReference type="SAM" id="Phobius"/>
    </source>
</evidence>
<feature type="transmembrane region" description="Helical" evidence="1">
    <location>
        <begin position="6"/>
        <end position="23"/>
    </location>
</feature>